<dbReference type="RefSeq" id="XP_024773224.1">
    <property type="nucleotide sequence ID" value="XM_024912668.1"/>
</dbReference>
<evidence type="ECO:0000256" key="2">
    <source>
        <dbReference type="ARBA" id="ARBA00011245"/>
    </source>
</evidence>
<keyword evidence="3" id="KW-0547">Nucleotide-binding</keyword>
<dbReference type="CDD" id="cd08249">
    <property type="entry name" value="enoyl_reductase_like"/>
    <property type="match status" value="1"/>
</dbReference>
<dbReference type="SUPFAM" id="SSF51735">
    <property type="entry name" value="NAD(P)-binding Rossmann-fold domains"/>
    <property type="match status" value="1"/>
</dbReference>
<dbReference type="InterPro" id="IPR047122">
    <property type="entry name" value="Trans-enoyl_RdTase-like"/>
</dbReference>
<dbReference type="InterPro" id="IPR013154">
    <property type="entry name" value="ADH-like_N"/>
</dbReference>
<dbReference type="SUPFAM" id="SSF50129">
    <property type="entry name" value="GroES-like"/>
    <property type="match status" value="1"/>
</dbReference>
<dbReference type="Pfam" id="PF08240">
    <property type="entry name" value="ADH_N"/>
    <property type="match status" value="1"/>
</dbReference>
<name>A0A2T4A908_TRIHA</name>
<dbReference type="Proteomes" id="UP000241690">
    <property type="component" value="Unassembled WGS sequence"/>
</dbReference>
<evidence type="ECO:0000259" key="6">
    <source>
        <dbReference type="SMART" id="SM00829"/>
    </source>
</evidence>
<dbReference type="EMBL" id="KZ679681">
    <property type="protein sequence ID" value="PTB53547.1"/>
    <property type="molecule type" value="Genomic_DNA"/>
</dbReference>
<keyword evidence="8" id="KW-1185">Reference proteome</keyword>
<evidence type="ECO:0000256" key="5">
    <source>
        <dbReference type="ARBA" id="ARBA00023002"/>
    </source>
</evidence>
<keyword evidence="4" id="KW-0521">NADP</keyword>
<dbReference type="SMART" id="SM00829">
    <property type="entry name" value="PKS_ER"/>
    <property type="match status" value="1"/>
</dbReference>
<comment type="subunit">
    <text evidence="2">Monomer.</text>
</comment>
<dbReference type="PANTHER" id="PTHR45348">
    <property type="entry name" value="HYPOTHETICAL OXIDOREDUCTASE (EUROFUNG)"/>
    <property type="match status" value="1"/>
</dbReference>
<reference evidence="7 8" key="1">
    <citation type="submission" date="2016-07" db="EMBL/GenBank/DDBJ databases">
        <title>Multiple horizontal gene transfer events from other fungi enriched the ability of initially mycotrophic Trichoderma (Ascomycota) to feed on dead plant biomass.</title>
        <authorList>
            <consortium name="DOE Joint Genome Institute"/>
            <person name="Aerts A."/>
            <person name="Atanasova L."/>
            <person name="Chenthamara K."/>
            <person name="Zhang J."/>
            <person name="Grujic M."/>
            <person name="Henrissat B."/>
            <person name="Kuo A."/>
            <person name="Salamov A."/>
            <person name="Lipzen A."/>
            <person name="Labutti K."/>
            <person name="Barry K."/>
            <person name="Miao Y."/>
            <person name="Rahimi M.J."/>
            <person name="Shen Q."/>
            <person name="Grigoriev I.V."/>
            <person name="Kubicek C.P."/>
            <person name="Druzhinina I.S."/>
        </authorList>
    </citation>
    <scope>NUCLEOTIDE SEQUENCE [LARGE SCALE GENOMIC DNA]</scope>
    <source>
        <strain evidence="7 8">CBS 226.95</strain>
    </source>
</reference>
<protein>
    <recommendedName>
        <fullName evidence="6">Enoyl reductase (ER) domain-containing protein</fullName>
    </recommendedName>
</protein>
<dbReference type="Gene3D" id="3.40.50.720">
    <property type="entry name" value="NAD(P)-binding Rossmann-like Domain"/>
    <property type="match status" value="1"/>
</dbReference>
<keyword evidence="5" id="KW-0560">Oxidoreductase</keyword>
<dbReference type="InterPro" id="IPR036291">
    <property type="entry name" value="NAD(P)-bd_dom_sf"/>
</dbReference>
<evidence type="ECO:0000256" key="4">
    <source>
        <dbReference type="ARBA" id="ARBA00022857"/>
    </source>
</evidence>
<dbReference type="GO" id="GO:0016651">
    <property type="term" value="F:oxidoreductase activity, acting on NAD(P)H"/>
    <property type="evidence" value="ECO:0007669"/>
    <property type="project" value="InterPro"/>
</dbReference>
<evidence type="ECO:0000256" key="1">
    <source>
        <dbReference type="ARBA" id="ARBA00008072"/>
    </source>
</evidence>
<proteinExistence type="inferred from homology"/>
<accession>A0A2T4A908</accession>
<organism evidence="7 8">
    <name type="scientific">Trichoderma harzianum CBS 226.95</name>
    <dbReference type="NCBI Taxonomy" id="983964"/>
    <lineage>
        <taxon>Eukaryota</taxon>
        <taxon>Fungi</taxon>
        <taxon>Dikarya</taxon>
        <taxon>Ascomycota</taxon>
        <taxon>Pezizomycotina</taxon>
        <taxon>Sordariomycetes</taxon>
        <taxon>Hypocreomycetidae</taxon>
        <taxon>Hypocreales</taxon>
        <taxon>Hypocreaceae</taxon>
        <taxon>Trichoderma</taxon>
    </lineage>
</organism>
<dbReference type="Gene3D" id="3.90.180.10">
    <property type="entry name" value="Medium-chain alcohol dehydrogenases, catalytic domain"/>
    <property type="match status" value="1"/>
</dbReference>
<dbReference type="InterPro" id="IPR020843">
    <property type="entry name" value="ER"/>
</dbReference>
<evidence type="ECO:0000256" key="3">
    <source>
        <dbReference type="ARBA" id="ARBA00022741"/>
    </source>
</evidence>
<evidence type="ECO:0000313" key="8">
    <source>
        <dbReference type="Proteomes" id="UP000241690"/>
    </source>
</evidence>
<dbReference type="Pfam" id="PF00107">
    <property type="entry name" value="ADH_zinc_N"/>
    <property type="match status" value="1"/>
</dbReference>
<dbReference type="InterPro" id="IPR013149">
    <property type="entry name" value="ADH-like_C"/>
</dbReference>
<comment type="similarity">
    <text evidence="1">Belongs to the zinc-containing alcohol dehydrogenase family.</text>
</comment>
<feature type="domain" description="Enoyl reductase (ER)" evidence="6">
    <location>
        <begin position="21"/>
        <end position="365"/>
    </location>
</feature>
<gene>
    <name evidence="7" type="ORF">M431DRAFT_144053</name>
</gene>
<dbReference type="STRING" id="983964.A0A2T4A908"/>
<dbReference type="GeneID" id="36621227"/>
<dbReference type="InterPro" id="IPR011032">
    <property type="entry name" value="GroES-like_sf"/>
</dbReference>
<dbReference type="PANTHER" id="PTHR45348:SF1">
    <property type="entry name" value="TRANS-ENOYL REDUCTASE STHE"/>
    <property type="match status" value="1"/>
</dbReference>
<dbReference type="GO" id="GO:0000166">
    <property type="term" value="F:nucleotide binding"/>
    <property type="evidence" value="ECO:0007669"/>
    <property type="project" value="UniProtKB-KW"/>
</dbReference>
<evidence type="ECO:0000313" key="7">
    <source>
        <dbReference type="EMBL" id="PTB53547.1"/>
    </source>
</evidence>
<dbReference type="AlphaFoldDB" id="A0A2T4A908"/>
<sequence>MSSATTMGQLPQHQTAIVAQGPGQMTIQKDAPVPALAHDMVLVKTATVAINPVDVKSLDYSPAPGAIIGFDFAGTIVALGSDAVKEGRLVVGDRVAGVVYGMDRLQPDVGAFAQYVGALADLVLKLPDHISLEDAAALGLATATAAYGLFKEMELPGALDRLSGPVSGRGDFVLVAGGSTATGTRAIELLKTAGFRPVATSSPSNFELVKKFGAEAVFDYHDPGCADAIKAYTNNELDYALDCIAEAETTQLCYAAIGRAGGRYVAVEPFRESIAQSRINTVKASWFNVMTVWGRKVELGGEYAREASLEDREFGARSFAAVQALLDRGSVTTHPVKLMSGGWEGVVEGVAKIRSQPPSGYKLVCQVA</sequence>